<keyword evidence="6" id="KW-1185">Reference proteome</keyword>
<evidence type="ECO:0000256" key="2">
    <source>
        <dbReference type="ARBA" id="ARBA00023242"/>
    </source>
</evidence>
<dbReference type="PROSITE" id="PS50048">
    <property type="entry name" value="ZN2_CY6_FUNGAL_2"/>
    <property type="match status" value="1"/>
</dbReference>
<evidence type="ECO:0000259" key="4">
    <source>
        <dbReference type="PROSITE" id="PS50048"/>
    </source>
</evidence>
<dbReference type="InterPro" id="IPR001138">
    <property type="entry name" value="Zn2Cys6_DnaBD"/>
</dbReference>
<dbReference type="InterPro" id="IPR050987">
    <property type="entry name" value="AtrR-like"/>
</dbReference>
<dbReference type="GO" id="GO:0000981">
    <property type="term" value="F:DNA-binding transcription factor activity, RNA polymerase II-specific"/>
    <property type="evidence" value="ECO:0007669"/>
    <property type="project" value="InterPro"/>
</dbReference>
<dbReference type="GO" id="GO:0008270">
    <property type="term" value="F:zinc ion binding"/>
    <property type="evidence" value="ECO:0007669"/>
    <property type="project" value="InterPro"/>
</dbReference>
<proteinExistence type="predicted"/>
<dbReference type="InterPro" id="IPR036864">
    <property type="entry name" value="Zn2-C6_fun-type_DNA-bd_sf"/>
</dbReference>
<organism evidence="5 6">
    <name type="scientific">Paramarasmius palmivorus</name>
    <dbReference type="NCBI Taxonomy" id="297713"/>
    <lineage>
        <taxon>Eukaryota</taxon>
        <taxon>Fungi</taxon>
        <taxon>Dikarya</taxon>
        <taxon>Basidiomycota</taxon>
        <taxon>Agaricomycotina</taxon>
        <taxon>Agaricomycetes</taxon>
        <taxon>Agaricomycetidae</taxon>
        <taxon>Agaricales</taxon>
        <taxon>Marasmiineae</taxon>
        <taxon>Marasmiaceae</taxon>
        <taxon>Paramarasmius</taxon>
    </lineage>
</organism>
<comment type="caution">
    <text evidence="5">The sequence shown here is derived from an EMBL/GenBank/DDBJ whole genome shotgun (WGS) entry which is preliminary data.</text>
</comment>
<accession>A0AAW0D2E0</accession>
<feature type="domain" description="Zn(2)-C6 fungal-type" evidence="4">
    <location>
        <begin position="36"/>
        <end position="69"/>
    </location>
</feature>
<feature type="compositionally biased region" description="Basic and acidic residues" evidence="3">
    <location>
        <begin position="116"/>
        <end position="130"/>
    </location>
</feature>
<evidence type="ECO:0000313" key="6">
    <source>
        <dbReference type="Proteomes" id="UP001383192"/>
    </source>
</evidence>
<dbReference type="AlphaFoldDB" id="A0AAW0D2E0"/>
<dbReference type="PROSITE" id="PS00463">
    <property type="entry name" value="ZN2_CY6_FUNGAL_1"/>
    <property type="match status" value="1"/>
</dbReference>
<dbReference type="GO" id="GO:0003677">
    <property type="term" value="F:DNA binding"/>
    <property type="evidence" value="ECO:0007669"/>
    <property type="project" value="InterPro"/>
</dbReference>
<dbReference type="Proteomes" id="UP001383192">
    <property type="component" value="Unassembled WGS sequence"/>
</dbReference>
<dbReference type="PANTHER" id="PTHR46910:SF38">
    <property type="entry name" value="ZN(2)-C6 FUNGAL-TYPE DOMAIN-CONTAINING PROTEIN"/>
    <property type="match status" value="1"/>
</dbReference>
<dbReference type="CDD" id="cd00067">
    <property type="entry name" value="GAL4"/>
    <property type="match status" value="1"/>
</dbReference>
<dbReference type="EMBL" id="JAYKXP010000024">
    <property type="protein sequence ID" value="KAK7045614.1"/>
    <property type="molecule type" value="Genomic_DNA"/>
</dbReference>
<dbReference type="GO" id="GO:0006351">
    <property type="term" value="P:DNA-templated transcription"/>
    <property type="evidence" value="ECO:0007669"/>
    <property type="project" value="InterPro"/>
</dbReference>
<dbReference type="CDD" id="cd12148">
    <property type="entry name" value="fungal_TF_MHR"/>
    <property type="match status" value="1"/>
</dbReference>
<sequence>MATKQNGNSVRQNGILTKQIGNAEAGPSKKRRLPGACDTCKKRKIRCDSGEKPNGQCTNCVNAGIECTHIELTKNLGSAKGYVEGLEIRLEKMEQLLKKLLPGVDISNELENDTPEAPREEEPTLPRNDIDEIEYKLEKLALEPPYRRYYGKGSGLYLVETALLHKEHHTGKEVPQVPMKHDDPRYWEPTSINALSETTPTYIFPDEDLIPELVGLYFKHVNTFWPLLHRPTFERSVAEREHLYDHLFGGVLMLVCGIGARWSSDTRVFSEGPEVPNSAGWFWVSQVPVVTIPRGKPTLYELQIYALAVHYFKSTSYTFSTWTMLGFALRMAQDVGAHSRRSTRAPNAQDELWKRAFFVLLASERTMGSFLGRAPIIHDDEYDVDLPIECDDEYWDCADPSQNFKQPTGKPSKMSFFIHLLKLSDILSYALRTVYSLRKPNSVTGVPLHVQSEQNLITDLDSAMNRWLDGVPDHLKWDPNLKEDLFFKQSALLYASYYQTQIFIHKPFIPTPHNPSSLSFPSLTICTTAARACSHIARALLARKAVVPFSYMQICIFSAAIVLLLNTWTGKRSGFTSNADRDSADVQVCMKLLQSYEYRWPDAGRLRDLMVDLAAVSEIPIFGQKRRRSADNLKEEADASNIATFGNNQNRVLAGSRRASVKANGSQYLSGPQYGLAPAPASYNSSPELLGYVGDFATPESTSSGSASGTSPSIPSTSTSFSLPELNGNYGAPAYAQQAELDKFLASLPAMNDAMSLWTSTPFGLEMQDWAPYLSSFNQANQASQSYLPPETDPPLSQQFWQ</sequence>
<keyword evidence="1" id="KW-0479">Metal-binding</keyword>
<feature type="region of interest" description="Disordered" evidence="3">
    <location>
        <begin position="108"/>
        <end position="130"/>
    </location>
</feature>
<evidence type="ECO:0000313" key="5">
    <source>
        <dbReference type="EMBL" id="KAK7045614.1"/>
    </source>
</evidence>
<name>A0AAW0D2E0_9AGAR</name>
<dbReference type="SMART" id="SM00906">
    <property type="entry name" value="Fungal_trans"/>
    <property type="match status" value="1"/>
</dbReference>
<evidence type="ECO:0000256" key="1">
    <source>
        <dbReference type="ARBA" id="ARBA00022723"/>
    </source>
</evidence>
<reference evidence="5 6" key="1">
    <citation type="submission" date="2024-01" db="EMBL/GenBank/DDBJ databases">
        <title>A draft genome for a cacao thread blight-causing isolate of Paramarasmius palmivorus.</title>
        <authorList>
            <person name="Baruah I.K."/>
            <person name="Bukari Y."/>
            <person name="Amoako-Attah I."/>
            <person name="Meinhardt L.W."/>
            <person name="Bailey B.A."/>
            <person name="Cohen S.P."/>
        </authorList>
    </citation>
    <scope>NUCLEOTIDE SEQUENCE [LARGE SCALE GENOMIC DNA]</scope>
    <source>
        <strain evidence="5 6">GH-12</strain>
    </source>
</reference>
<feature type="compositionally biased region" description="Polar residues" evidence="3">
    <location>
        <begin position="1"/>
        <end position="20"/>
    </location>
</feature>
<dbReference type="Pfam" id="PF00172">
    <property type="entry name" value="Zn_clus"/>
    <property type="match status" value="1"/>
</dbReference>
<gene>
    <name evidence="5" type="primary">GIN1_7</name>
    <name evidence="5" type="ORF">VNI00_007447</name>
</gene>
<keyword evidence="2" id="KW-0539">Nucleus</keyword>
<dbReference type="PANTHER" id="PTHR46910">
    <property type="entry name" value="TRANSCRIPTION FACTOR PDR1"/>
    <property type="match status" value="1"/>
</dbReference>
<feature type="region of interest" description="Disordered" evidence="3">
    <location>
        <begin position="700"/>
        <end position="720"/>
    </location>
</feature>
<dbReference type="Gene3D" id="4.10.240.10">
    <property type="entry name" value="Zn(2)-C6 fungal-type DNA-binding domain"/>
    <property type="match status" value="1"/>
</dbReference>
<dbReference type="SUPFAM" id="SSF57701">
    <property type="entry name" value="Zn2/Cys6 DNA-binding domain"/>
    <property type="match status" value="1"/>
</dbReference>
<evidence type="ECO:0000256" key="3">
    <source>
        <dbReference type="SAM" id="MobiDB-lite"/>
    </source>
</evidence>
<dbReference type="SMART" id="SM00066">
    <property type="entry name" value="GAL4"/>
    <property type="match status" value="1"/>
</dbReference>
<dbReference type="Pfam" id="PF04082">
    <property type="entry name" value="Fungal_trans"/>
    <property type="match status" value="1"/>
</dbReference>
<protein>
    <submittedName>
        <fullName evidence="5">Gypsy retrotransposon integrase-like protein 1</fullName>
    </submittedName>
</protein>
<dbReference type="InterPro" id="IPR007219">
    <property type="entry name" value="XnlR_reg_dom"/>
</dbReference>
<feature type="region of interest" description="Disordered" evidence="3">
    <location>
        <begin position="1"/>
        <end position="33"/>
    </location>
</feature>